<evidence type="ECO:0000313" key="2">
    <source>
        <dbReference type="EMBL" id="MFC7184189.1"/>
    </source>
</evidence>
<organism evidence="2 3">
    <name type="scientific">Kitasatospora paranensis</name>
    <dbReference type="NCBI Taxonomy" id="258053"/>
    <lineage>
        <taxon>Bacteria</taxon>
        <taxon>Bacillati</taxon>
        <taxon>Actinomycetota</taxon>
        <taxon>Actinomycetes</taxon>
        <taxon>Kitasatosporales</taxon>
        <taxon>Streptomycetaceae</taxon>
        <taxon>Kitasatospora</taxon>
    </lineage>
</organism>
<accession>A0ABW2G3U6</accession>
<sequence length="92" mass="9839">MGSYVEHDLTTLADILESAARSLPPDLHPRARRTVAAFARDRDDYRMLLDALGLVPDDSAVPRGRGPRPGSGAGGPERTGRTSCRTGRPDLG</sequence>
<keyword evidence="3" id="KW-1185">Reference proteome</keyword>
<protein>
    <submittedName>
        <fullName evidence="2">Uncharacterized protein</fullName>
    </submittedName>
</protein>
<feature type="region of interest" description="Disordered" evidence="1">
    <location>
        <begin position="56"/>
        <end position="92"/>
    </location>
</feature>
<proteinExistence type="predicted"/>
<evidence type="ECO:0000313" key="3">
    <source>
        <dbReference type="Proteomes" id="UP001596435"/>
    </source>
</evidence>
<dbReference type="Proteomes" id="UP001596435">
    <property type="component" value="Unassembled WGS sequence"/>
</dbReference>
<evidence type="ECO:0000256" key="1">
    <source>
        <dbReference type="SAM" id="MobiDB-lite"/>
    </source>
</evidence>
<reference evidence="3" key="1">
    <citation type="journal article" date="2019" name="Int. J. Syst. Evol. Microbiol.">
        <title>The Global Catalogue of Microorganisms (GCM) 10K type strain sequencing project: providing services to taxonomists for standard genome sequencing and annotation.</title>
        <authorList>
            <consortium name="The Broad Institute Genomics Platform"/>
            <consortium name="The Broad Institute Genome Sequencing Center for Infectious Disease"/>
            <person name="Wu L."/>
            <person name="Ma J."/>
        </authorList>
    </citation>
    <scope>NUCLEOTIDE SEQUENCE [LARGE SCALE GENOMIC DNA]</scope>
    <source>
        <strain evidence="3">CGMCC 1.12859</strain>
    </source>
</reference>
<dbReference type="EMBL" id="JBHTAJ010000092">
    <property type="protein sequence ID" value="MFC7184189.1"/>
    <property type="molecule type" value="Genomic_DNA"/>
</dbReference>
<comment type="caution">
    <text evidence="2">The sequence shown here is derived from an EMBL/GenBank/DDBJ whole genome shotgun (WGS) entry which is preliminary data.</text>
</comment>
<dbReference type="RefSeq" id="WP_380232656.1">
    <property type="nucleotide sequence ID" value="NZ_JBHSVH010000002.1"/>
</dbReference>
<gene>
    <name evidence="2" type="ORF">ACFQMG_32030</name>
</gene>
<name>A0ABW2G3U6_9ACTN</name>
<feature type="compositionally biased region" description="Gly residues" evidence="1">
    <location>
        <begin position="67"/>
        <end position="77"/>
    </location>
</feature>